<dbReference type="InterPro" id="IPR052723">
    <property type="entry name" value="Acyl-CoA_thioesterase_PaaI"/>
</dbReference>
<evidence type="ECO:0000313" key="3">
    <source>
        <dbReference type="EMBL" id="MFC5643516.1"/>
    </source>
</evidence>
<dbReference type="EMBL" id="JBHSOC010000033">
    <property type="protein sequence ID" value="MFC5643516.1"/>
    <property type="molecule type" value="Genomic_DNA"/>
</dbReference>
<dbReference type="CDD" id="cd03443">
    <property type="entry name" value="PaaI_thioesterase"/>
    <property type="match status" value="1"/>
</dbReference>
<dbReference type="InterPro" id="IPR003736">
    <property type="entry name" value="PAAI_dom"/>
</dbReference>
<dbReference type="Gene3D" id="3.10.129.10">
    <property type="entry name" value="Hotdog Thioesterase"/>
    <property type="match status" value="1"/>
</dbReference>
<keyword evidence="4" id="KW-1185">Reference proteome</keyword>
<keyword evidence="1 3" id="KW-0378">Hydrolase</keyword>
<dbReference type="EC" id="3.1.2.-" evidence="3"/>
<organism evidence="3 4">
    <name type="scientific">Kitasatospora cinereorecta</name>
    <dbReference type="NCBI Taxonomy" id="285560"/>
    <lineage>
        <taxon>Bacteria</taxon>
        <taxon>Bacillati</taxon>
        <taxon>Actinomycetota</taxon>
        <taxon>Actinomycetes</taxon>
        <taxon>Kitasatosporales</taxon>
        <taxon>Streptomycetaceae</taxon>
        <taxon>Kitasatospora</taxon>
    </lineage>
</organism>
<accession>A0ABW0VHG6</accession>
<dbReference type="NCBIfam" id="TIGR00369">
    <property type="entry name" value="unchar_dom_1"/>
    <property type="match status" value="1"/>
</dbReference>
<dbReference type="InterPro" id="IPR006683">
    <property type="entry name" value="Thioestr_dom"/>
</dbReference>
<proteinExistence type="predicted"/>
<dbReference type="InterPro" id="IPR029069">
    <property type="entry name" value="HotDog_dom_sf"/>
</dbReference>
<dbReference type="SUPFAM" id="SSF54637">
    <property type="entry name" value="Thioesterase/thiol ester dehydrase-isomerase"/>
    <property type="match status" value="1"/>
</dbReference>
<gene>
    <name evidence="3" type="primary">paaI</name>
    <name evidence="3" type="ORF">ACFPZF_19400</name>
</gene>
<dbReference type="Proteomes" id="UP001596066">
    <property type="component" value="Unassembled WGS sequence"/>
</dbReference>
<evidence type="ECO:0000259" key="2">
    <source>
        <dbReference type="Pfam" id="PF03061"/>
    </source>
</evidence>
<sequence length="164" mass="17184">MYGSPVFSHGSRGKQDIMGTDIGAVVAGNSRISTLYERDRTCQSLGIALEEVSAGRAVMRMTVADTMVNGHGMAHGGFLFLLADAAFSYACNSYGPVTVAQAAQVTFLSPAAVGDELVAEADERTRSGRTGIYDVTVRHTSGRVVAEFRGHSVILAGKSHSGGE</sequence>
<reference evidence="4" key="1">
    <citation type="journal article" date="2019" name="Int. J. Syst. Evol. Microbiol.">
        <title>The Global Catalogue of Microorganisms (GCM) 10K type strain sequencing project: providing services to taxonomists for standard genome sequencing and annotation.</title>
        <authorList>
            <consortium name="The Broad Institute Genomics Platform"/>
            <consortium name="The Broad Institute Genome Sequencing Center for Infectious Disease"/>
            <person name="Wu L."/>
            <person name="Ma J."/>
        </authorList>
    </citation>
    <scope>NUCLEOTIDE SEQUENCE [LARGE SCALE GENOMIC DNA]</scope>
    <source>
        <strain evidence="4">CGMCC 4.1622</strain>
    </source>
</reference>
<dbReference type="Pfam" id="PF03061">
    <property type="entry name" value="4HBT"/>
    <property type="match status" value="1"/>
</dbReference>
<dbReference type="NCBIfam" id="TIGR02286">
    <property type="entry name" value="PaaD"/>
    <property type="match status" value="1"/>
</dbReference>
<evidence type="ECO:0000313" key="4">
    <source>
        <dbReference type="Proteomes" id="UP001596066"/>
    </source>
</evidence>
<comment type="caution">
    <text evidence="3">The sequence shown here is derived from an EMBL/GenBank/DDBJ whole genome shotgun (WGS) entry which is preliminary data.</text>
</comment>
<dbReference type="InterPro" id="IPR011973">
    <property type="entry name" value="PaaD"/>
</dbReference>
<dbReference type="RefSeq" id="WP_346143164.1">
    <property type="nucleotide sequence ID" value="NZ_BAAAUA010000012.1"/>
</dbReference>
<dbReference type="PANTHER" id="PTHR42856">
    <property type="entry name" value="ACYL-COENZYME A THIOESTERASE PAAI"/>
    <property type="match status" value="1"/>
</dbReference>
<dbReference type="PANTHER" id="PTHR42856:SF1">
    <property type="entry name" value="ACYL-COENZYME A THIOESTERASE PAAI"/>
    <property type="match status" value="1"/>
</dbReference>
<evidence type="ECO:0000256" key="1">
    <source>
        <dbReference type="ARBA" id="ARBA00022801"/>
    </source>
</evidence>
<name>A0ABW0VHG6_9ACTN</name>
<dbReference type="GO" id="GO:0016787">
    <property type="term" value="F:hydrolase activity"/>
    <property type="evidence" value="ECO:0007669"/>
    <property type="project" value="UniProtKB-KW"/>
</dbReference>
<feature type="domain" description="Thioesterase" evidence="2">
    <location>
        <begin position="71"/>
        <end position="145"/>
    </location>
</feature>
<protein>
    <submittedName>
        <fullName evidence="3">Hydroxyphenylacetyl-CoA thioesterase PaaI</fullName>
        <ecNumber evidence="3">3.1.2.-</ecNumber>
    </submittedName>
</protein>